<accession>A0ABT1UPP6</accession>
<protein>
    <submittedName>
        <fullName evidence="7">Siderophore-interacting protein</fullName>
    </submittedName>
</protein>
<proteinExistence type="predicted"/>
<dbReference type="EMBL" id="JANIAA010000001">
    <property type="protein sequence ID" value="MCQ8186951.1"/>
    <property type="molecule type" value="Genomic_DNA"/>
</dbReference>
<evidence type="ECO:0000256" key="5">
    <source>
        <dbReference type="ARBA" id="ARBA00023163"/>
    </source>
</evidence>
<evidence type="ECO:0000256" key="1">
    <source>
        <dbReference type="ARBA" id="ARBA00022741"/>
    </source>
</evidence>
<dbReference type="InterPro" id="IPR003018">
    <property type="entry name" value="GAF"/>
</dbReference>
<evidence type="ECO:0000313" key="8">
    <source>
        <dbReference type="Proteomes" id="UP001204746"/>
    </source>
</evidence>
<dbReference type="SUPFAM" id="SSF46689">
    <property type="entry name" value="Homeodomain-like"/>
    <property type="match status" value="1"/>
</dbReference>
<keyword evidence="1" id="KW-0547">Nucleotide-binding</keyword>
<keyword evidence="5" id="KW-0804">Transcription</keyword>
<sequence>MRSNDSDAPHPPRGRVLAAARERFLTAGSVDSNQVRETIAASWWRSKSWKVEADHVQLAYARDPDLETPLVLGAAPVLNRLQEQVSDEPVSVILTDAAGLVLDRRTGDRRLERHLDRVQLAPGFSYAEQFVGTNGIGTALEGRQATGVFGHEHYAEGLEEFGCFGVPVRHPVSGQLLGVLDLTCWSRDASPLLSALAKATAEHIERELTTMTGLREFALFEEYLRACRHSRGIVFALNNDVVMMNDHARQALTASDQAALLATAVEAMRGKKRVMIDRDLPSGARVRMSCAPVHTPSGPAGGVFRVRLTGTTARPRPGTPAFRPMLPGLVGSSAVWQRALEQVRTHYRAGEWITVHGEAGTGKLALLRAVYRHHEPAGRFRVLDAAEATGSTAFLTRVREELQQGSGALVLRHIDRLPPDRARALTDLLRSHQRMHQRRRAAGQDEERLWVTATHCSPGHDQDLAGLLRVFPAAMEVPPLRHHIDDMAELVPFLLAKLTSPTTLTCSPAAMRLLMRATWPGNVAQLRKILSTVVQHRRSGVMEASDLPPECQTVSRRVLSPLESLERDAIVRSLIDANGNRSRAARALGVSRATIYRKIHEYGIELPQP</sequence>
<keyword evidence="8" id="KW-1185">Reference proteome</keyword>
<dbReference type="InterPro" id="IPR027417">
    <property type="entry name" value="P-loop_NTPase"/>
</dbReference>
<dbReference type="Gene3D" id="1.10.8.60">
    <property type="match status" value="1"/>
</dbReference>
<name>A0ABT1UPP6_9ACTN</name>
<evidence type="ECO:0000259" key="6">
    <source>
        <dbReference type="PROSITE" id="PS50045"/>
    </source>
</evidence>
<dbReference type="Pfam" id="PF02954">
    <property type="entry name" value="HTH_8"/>
    <property type="match status" value="1"/>
</dbReference>
<keyword evidence="4" id="KW-0238">DNA-binding</keyword>
<keyword evidence="2" id="KW-0067">ATP-binding</keyword>
<organism evidence="7 8">
    <name type="scientific">Streptomyces rugosispiralis</name>
    <dbReference type="NCBI Taxonomy" id="2967341"/>
    <lineage>
        <taxon>Bacteria</taxon>
        <taxon>Bacillati</taxon>
        <taxon>Actinomycetota</taxon>
        <taxon>Actinomycetes</taxon>
        <taxon>Kitasatosporales</taxon>
        <taxon>Streptomycetaceae</taxon>
        <taxon>Streptomyces</taxon>
    </lineage>
</organism>
<reference evidence="7 8" key="1">
    <citation type="submission" date="2022-07" db="EMBL/GenBank/DDBJ databases">
        <authorList>
            <person name="Phongsopitanun W."/>
            <person name="Tanasupawat S."/>
        </authorList>
    </citation>
    <scope>NUCLEOTIDE SEQUENCE [LARGE SCALE GENOMIC DNA]</scope>
    <source>
        <strain evidence="7 8">RCU-064</strain>
    </source>
</reference>
<evidence type="ECO:0000256" key="2">
    <source>
        <dbReference type="ARBA" id="ARBA00022840"/>
    </source>
</evidence>
<evidence type="ECO:0000256" key="3">
    <source>
        <dbReference type="ARBA" id="ARBA00023015"/>
    </source>
</evidence>
<dbReference type="Pfam" id="PF25601">
    <property type="entry name" value="AAA_lid_14"/>
    <property type="match status" value="1"/>
</dbReference>
<dbReference type="Gene3D" id="1.10.10.60">
    <property type="entry name" value="Homeodomain-like"/>
    <property type="match status" value="1"/>
</dbReference>
<dbReference type="Proteomes" id="UP001204746">
    <property type="component" value="Unassembled WGS sequence"/>
</dbReference>
<keyword evidence="3" id="KW-0805">Transcription regulation</keyword>
<dbReference type="InterPro" id="IPR058031">
    <property type="entry name" value="AAA_lid_NorR"/>
</dbReference>
<evidence type="ECO:0000313" key="7">
    <source>
        <dbReference type="EMBL" id="MCQ8186951.1"/>
    </source>
</evidence>
<dbReference type="InterPro" id="IPR002078">
    <property type="entry name" value="Sigma_54_int"/>
</dbReference>
<dbReference type="SUPFAM" id="SSF52540">
    <property type="entry name" value="P-loop containing nucleoside triphosphate hydrolases"/>
    <property type="match status" value="1"/>
</dbReference>
<feature type="domain" description="Sigma-54 factor interaction" evidence="6">
    <location>
        <begin position="329"/>
        <end position="535"/>
    </location>
</feature>
<dbReference type="PRINTS" id="PR01590">
    <property type="entry name" value="HTHFIS"/>
</dbReference>
<dbReference type="Gene3D" id="3.40.50.300">
    <property type="entry name" value="P-loop containing nucleotide triphosphate hydrolases"/>
    <property type="match status" value="1"/>
</dbReference>
<dbReference type="PANTHER" id="PTHR32071:SF122">
    <property type="entry name" value="SIGMA FACTOR"/>
    <property type="match status" value="1"/>
</dbReference>
<dbReference type="Pfam" id="PF01590">
    <property type="entry name" value="GAF"/>
    <property type="match status" value="1"/>
</dbReference>
<dbReference type="RefSeq" id="WP_256648147.1">
    <property type="nucleotide sequence ID" value="NZ_JANIAA010000001.1"/>
</dbReference>
<dbReference type="InterPro" id="IPR029016">
    <property type="entry name" value="GAF-like_dom_sf"/>
</dbReference>
<comment type="caution">
    <text evidence="7">The sequence shown here is derived from an EMBL/GenBank/DDBJ whole genome shotgun (WGS) entry which is preliminary data.</text>
</comment>
<gene>
    <name evidence="7" type="ORF">NP777_01505</name>
</gene>
<dbReference type="PANTHER" id="PTHR32071">
    <property type="entry name" value="TRANSCRIPTIONAL REGULATORY PROTEIN"/>
    <property type="match status" value="1"/>
</dbReference>
<evidence type="ECO:0000256" key="4">
    <source>
        <dbReference type="ARBA" id="ARBA00023125"/>
    </source>
</evidence>
<dbReference type="PROSITE" id="PS50045">
    <property type="entry name" value="SIGMA54_INTERACT_4"/>
    <property type="match status" value="1"/>
</dbReference>
<dbReference type="InterPro" id="IPR009057">
    <property type="entry name" value="Homeodomain-like_sf"/>
</dbReference>
<dbReference type="Gene3D" id="3.30.450.40">
    <property type="match status" value="1"/>
</dbReference>
<dbReference type="InterPro" id="IPR002197">
    <property type="entry name" value="HTH_Fis"/>
</dbReference>